<dbReference type="EMBL" id="DAKRPA010000021">
    <property type="protein sequence ID" value="DBA03299.1"/>
    <property type="molecule type" value="Genomic_DNA"/>
</dbReference>
<feature type="non-terminal residue" evidence="3">
    <location>
        <position position="1"/>
    </location>
</feature>
<dbReference type="AlphaFoldDB" id="A0AAV2ZDC3"/>
<comment type="caution">
    <text evidence="3">The sequence shown here is derived from an EMBL/GenBank/DDBJ whole genome shotgun (WGS) entry which is preliminary data.</text>
</comment>
<sequence>CGSGGQMEMEAVDALLARVYAQAEAIKNAEDPEETLKEALEPLRDWIVHFLAKNQAVVTDPARIRAQHYWSEAATRIQALVRGNHQRGQLSRERSLHLQGTKVLKKYVLKSDRFPNCHVLDTPDGDLAPNFRRLEGTPLYGSAQPTLEGIRKILDRVSADGFSKVVWVNLREEAVIYVDGMPFTARRSAKLNENDLVPGITGHTVQVLETSMKNSLREQLLLSNSQFEYWHEVSLHENEMQVTEVDPGKVFTLPEIYEMDAVKHANDKIQSVSYYRIPIERNNAPEHADVERLMELIHTAVPIIRTATADTAFVFNCQMGKRRTTTALVLGSLIWHRPRINLDEITSEMVTPESDDYGNFAVIRELVKRLPYGPQAKWWVDDTIDKCAAICNIRAVINEYHELSTAEAKPAKRSNYLHQALSFLERYFYLIVFGAFILTTQKQQQSKGLTNTTEAQQSASALHSFSKWLQGHPNLFRLLDDLGGVKYKSDKVLQKAVVKFDHFPGIARLPFQLTKNVPNFRQIDNEPIFGTAQCLEEGIKDVAMYMKQNFDRVIWINLREEAVIYVGGRPFVIREPDNLLNNVEYPGIEVDEIIAIEYQVKKEIQDRLRKANGLFMYWNEPREFVSEEIIEHINPDEEIKTLGEIYEEVCDDTGYDVKYARIPVSDEVAPEEKDLDDMVRLLVPAFMEEMGLRPTDETDTLNVVDKPSKKTAVVCNCQMGRGRTTTALVCIYMLRLVLEDRAHKMNGNNGKPSTLDDIGSRRDAEPQRQSSSINGEFKVIRTLLGTLTNGQESKLLVDYAVNQCEHLQNLRESIAQTRDLAVDRELSPAKHDFYMLRAVNYLERYFYLICFASYLLEESHRLSRQMLFVTWMNERYGSDLYALLDNLYFEEEIGADSQLSSMPQERIIKLQDALEMQKLKNISQLGRIRTLEEQYQKAKHDLEEERNEKEAILKDRQVNRLMMELQEERVQRLQDLQEIYSKDKQLEALTSEVSIATKSTTQLHEEAVQREAELVGLRASVRCSAKLLQKAERDFLQTHRELESTLLKLLACKKKMTEKEEEVRIWIERYEQVMMDLHAAQLRLTQMARDASSKEAALAVCISHIQSSTSSTHI</sequence>
<keyword evidence="4" id="KW-1185">Reference proteome</keyword>
<dbReference type="PANTHER" id="PTHR23339">
    <property type="entry name" value="TYROSINE SPECIFIC PROTEIN PHOSPHATASE AND DUAL SPECIFICITY PROTEIN PHOSPHATASE"/>
    <property type="match status" value="1"/>
</dbReference>
<feature type="region of interest" description="Disordered" evidence="2">
    <location>
        <begin position="745"/>
        <end position="771"/>
    </location>
</feature>
<protein>
    <recommendedName>
        <fullName evidence="5">Paladin</fullName>
    </recommendedName>
</protein>
<evidence type="ECO:0000256" key="2">
    <source>
        <dbReference type="SAM" id="MobiDB-lite"/>
    </source>
</evidence>
<evidence type="ECO:0000313" key="3">
    <source>
        <dbReference type="EMBL" id="DBA03299.1"/>
    </source>
</evidence>
<reference evidence="3" key="2">
    <citation type="journal article" date="2023" name="Microbiol Resour">
        <title>Decontamination and Annotation of the Draft Genome Sequence of the Oomycete Lagenidium giganteum ARSEF 373.</title>
        <authorList>
            <person name="Morgan W.R."/>
            <person name="Tartar A."/>
        </authorList>
    </citation>
    <scope>NUCLEOTIDE SEQUENCE</scope>
    <source>
        <strain evidence="3">ARSEF 373</strain>
    </source>
</reference>
<dbReference type="Gene3D" id="3.90.190.10">
    <property type="entry name" value="Protein tyrosine phosphatase superfamily"/>
    <property type="match status" value="2"/>
</dbReference>
<dbReference type="SMART" id="SM01301">
    <property type="entry name" value="PTPlike_phytase"/>
    <property type="match status" value="2"/>
</dbReference>
<reference evidence="3" key="1">
    <citation type="submission" date="2022-11" db="EMBL/GenBank/DDBJ databases">
        <authorList>
            <person name="Morgan W.R."/>
            <person name="Tartar A."/>
        </authorList>
    </citation>
    <scope>NUCLEOTIDE SEQUENCE</scope>
    <source>
        <strain evidence="3">ARSEF 373</strain>
    </source>
</reference>
<name>A0AAV2ZDC3_9STRA</name>
<gene>
    <name evidence="3" type="ORF">N0F65_011658</name>
</gene>
<dbReference type="CDD" id="cd14496">
    <property type="entry name" value="PTP_paladin"/>
    <property type="match status" value="1"/>
</dbReference>
<accession>A0AAV2ZDC3</accession>
<evidence type="ECO:0000313" key="4">
    <source>
        <dbReference type="Proteomes" id="UP001146120"/>
    </source>
</evidence>
<evidence type="ECO:0008006" key="5">
    <source>
        <dbReference type="Google" id="ProtNLM"/>
    </source>
</evidence>
<dbReference type="InterPro" id="IPR029021">
    <property type="entry name" value="Prot-tyrosine_phosphatase-like"/>
</dbReference>
<feature type="coiled-coil region" evidence="1">
    <location>
        <begin position="928"/>
        <end position="983"/>
    </location>
</feature>
<dbReference type="SUPFAM" id="SSF52799">
    <property type="entry name" value="(Phosphotyrosine protein) phosphatases II"/>
    <property type="match status" value="2"/>
</dbReference>
<dbReference type="Proteomes" id="UP001146120">
    <property type="component" value="Unassembled WGS sequence"/>
</dbReference>
<keyword evidence="1" id="KW-0175">Coiled coil</keyword>
<dbReference type="InterPro" id="IPR050561">
    <property type="entry name" value="PTP"/>
</dbReference>
<dbReference type="Pfam" id="PF14566">
    <property type="entry name" value="PTPlike_phytase"/>
    <property type="match status" value="2"/>
</dbReference>
<proteinExistence type="predicted"/>
<organism evidence="3 4">
    <name type="scientific">Lagenidium giganteum</name>
    <dbReference type="NCBI Taxonomy" id="4803"/>
    <lineage>
        <taxon>Eukaryota</taxon>
        <taxon>Sar</taxon>
        <taxon>Stramenopiles</taxon>
        <taxon>Oomycota</taxon>
        <taxon>Peronosporomycetes</taxon>
        <taxon>Pythiales</taxon>
        <taxon>Pythiaceae</taxon>
    </lineage>
</organism>
<dbReference type="PROSITE" id="PS50096">
    <property type="entry name" value="IQ"/>
    <property type="match status" value="1"/>
</dbReference>
<evidence type="ECO:0000256" key="1">
    <source>
        <dbReference type="SAM" id="Coils"/>
    </source>
</evidence>